<gene>
    <name evidence="5" type="ORF">C7440_0519</name>
</gene>
<dbReference type="GO" id="GO:0017000">
    <property type="term" value="P:antibiotic biosynthetic process"/>
    <property type="evidence" value="ECO:0007669"/>
    <property type="project" value="UniProtKB-KW"/>
</dbReference>
<proteinExistence type="predicted"/>
<dbReference type="Pfam" id="PF02668">
    <property type="entry name" value="TauD"/>
    <property type="match status" value="1"/>
</dbReference>
<keyword evidence="6" id="KW-1185">Reference proteome</keyword>
<dbReference type="PANTHER" id="PTHR10696">
    <property type="entry name" value="GAMMA-BUTYROBETAINE HYDROXYLASE-RELATED"/>
    <property type="match status" value="1"/>
</dbReference>
<keyword evidence="5" id="KW-0223">Dioxygenase</keyword>
<dbReference type="PANTHER" id="PTHR10696:SF56">
    <property type="entry name" value="TAUD_TFDA-LIKE DOMAIN-CONTAINING PROTEIN"/>
    <property type="match status" value="1"/>
</dbReference>
<dbReference type="AlphaFoldDB" id="A0A2U1CQF6"/>
<evidence type="ECO:0000256" key="1">
    <source>
        <dbReference type="ARBA" id="ARBA00001954"/>
    </source>
</evidence>
<comment type="cofactor">
    <cofactor evidence="1">
        <name>Fe(2+)</name>
        <dbReference type="ChEBI" id="CHEBI:29033"/>
    </cofactor>
</comment>
<protein>
    <submittedName>
        <fullName evidence="5">TfdA family taurine catabolism dioxygenase TauD</fullName>
    </submittedName>
</protein>
<evidence type="ECO:0000256" key="3">
    <source>
        <dbReference type="ARBA" id="ARBA00023194"/>
    </source>
</evidence>
<keyword evidence="2" id="KW-0560">Oxidoreductase</keyword>
<keyword evidence="3" id="KW-0045">Antibiotic biosynthesis</keyword>
<feature type="domain" description="TauD/TfdA-like" evidence="4">
    <location>
        <begin position="83"/>
        <end position="319"/>
    </location>
</feature>
<reference evidence="5 6" key="1">
    <citation type="submission" date="2018-04" db="EMBL/GenBank/DDBJ databases">
        <title>Genomic Encyclopedia of Type Strains, Phase IV (KMG-IV): sequencing the most valuable type-strain genomes for metagenomic binning, comparative biology and taxonomic classification.</title>
        <authorList>
            <person name="Goeker M."/>
        </authorList>
    </citation>
    <scope>NUCLEOTIDE SEQUENCE [LARGE SCALE GENOMIC DNA]</scope>
    <source>
        <strain evidence="5 6">DSM 10065</strain>
    </source>
</reference>
<dbReference type="EMBL" id="QEKO01000001">
    <property type="protein sequence ID" value="PVY68130.1"/>
    <property type="molecule type" value="Genomic_DNA"/>
</dbReference>
<organism evidence="5 6">
    <name type="scientific">Pusillimonas noertemannii</name>
    <dbReference type="NCBI Taxonomy" id="305977"/>
    <lineage>
        <taxon>Bacteria</taxon>
        <taxon>Pseudomonadati</taxon>
        <taxon>Pseudomonadota</taxon>
        <taxon>Betaproteobacteria</taxon>
        <taxon>Burkholderiales</taxon>
        <taxon>Alcaligenaceae</taxon>
        <taxon>Pusillimonas</taxon>
    </lineage>
</organism>
<dbReference type="OrthoDB" id="753054at2"/>
<evidence type="ECO:0000259" key="4">
    <source>
        <dbReference type="Pfam" id="PF02668"/>
    </source>
</evidence>
<sequence length="358" mass="40117">MADFRTFSTAKRSFAVPLQPVVDPAGWLPQDMADIDAWSYRLTDDDQAQVLEAVEAQRRMGTAVAQTGVESFRLQGGFASVMTDVREELRNGRGIVMLRNFPVRQMDREATAIAYLGVGSYLGRPMSQNMQGHILGHVKDLGGDYADPNTRGYFTRAEMRCHSDPCDYVGLLCLQTAKAGGASRVASSVSVYNTLLQRRPDLAEVLIQDFYRSRKGDVNPGEPAWFKQPIFTFHEGRFSAVGAGSSIDKAQGLPGVPPWSAEQQEAIALYREIAEELLLDIPFQPGDIQFLNNYVALHTRRDYQDWPEPERKRHLLRLWLYDPDNRPIPPEQRHGFRGRGVLPAGVQLNAPLDVRETA</sequence>
<comment type="caution">
    <text evidence="5">The sequence shown here is derived from an EMBL/GenBank/DDBJ whole genome shotgun (WGS) entry which is preliminary data.</text>
</comment>
<dbReference type="InterPro" id="IPR042098">
    <property type="entry name" value="TauD-like_sf"/>
</dbReference>
<dbReference type="InterPro" id="IPR003819">
    <property type="entry name" value="TauD/TfdA-like"/>
</dbReference>
<dbReference type="Gene3D" id="3.60.130.10">
    <property type="entry name" value="Clavaminate synthase-like"/>
    <property type="match status" value="1"/>
</dbReference>
<name>A0A2U1CQF6_9BURK</name>
<evidence type="ECO:0000313" key="5">
    <source>
        <dbReference type="EMBL" id="PVY68130.1"/>
    </source>
</evidence>
<evidence type="ECO:0000256" key="2">
    <source>
        <dbReference type="ARBA" id="ARBA00023002"/>
    </source>
</evidence>
<dbReference type="Proteomes" id="UP000246145">
    <property type="component" value="Unassembled WGS sequence"/>
</dbReference>
<dbReference type="RefSeq" id="WP_116517365.1">
    <property type="nucleotide sequence ID" value="NZ_JACCEX010000001.1"/>
</dbReference>
<dbReference type="STRING" id="1231391.GCA_000308195_03339"/>
<accession>A0A2U1CQF6</accession>
<evidence type="ECO:0000313" key="6">
    <source>
        <dbReference type="Proteomes" id="UP000246145"/>
    </source>
</evidence>
<dbReference type="GO" id="GO:0016706">
    <property type="term" value="F:2-oxoglutarate-dependent dioxygenase activity"/>
    <property type="evidence" value="ECO:0007669"/>
    <property type="project" value="UniProtKB-ARBA"/>
</dbReference>
<dbReference type="InterPro" id="IPR050411">
    <property type="entry name" value="AlphaKG_dependent_hydroxylases"/>
</dbReference>
<dbReference type="SUPFAM" id="SSF51197">
    <property type="entry name" value="Clavaminate synthase-like"/>
    <property type="match status" value="1"/>
</dbReference>